<feature type="non-terminal residue" evidence="2">
    <location>
        <position position="386"/>
    </location>
</feature>
<dbReference type="EMBL" id="JBEPCU010000312">
    <property type="protein sequence ID" value="MER6979047.1"/>
    <property type="molecule type" value="Genomic_DNA"/>
</dbReference>
<gene>
    <name evidence="2" type="ORF">ABT317_19150</name>
</gene>
<dbReference type="Proteomes" id="UP001458415">
    <property type="component" value="Unassembled WGS sequence"/>
</dbReference>
<feature type="compositionally biased region" description="Basic residues" evidence="1">
    <location>
        <begin position="19"/>
        <end position="29"/>
    </location>
</feature>
<reference evidence="2 3" key="1">
    <citation type="submission" date="2024-06" db="EMBL/GenBank/DDBJ databases">
        <title>The Natural Products Discovery Center: Release of the First 8490 Sequenced Strains for Exploring Actinobacteria Biosynthetic Diversity.</title>
        <authorList>
            <person name="Kalkreuter E."/>
            <person name="Kautsar S.A."/>
            <person name="Yang D."/>
            <person name="Bader C.D."/>
            <person name="Teijaro C.N."/>
            <person name="Fluegel L."/>
            <person name="Davis C.M."/>
            <person name="Simpson J.R."/>
            <person name="Lauterbach L."/>
            <person name="Steele A.D."/>
            <person name="Gui C."/>
            <person name="Meng S."/>
            <person name="Li G."/>
            <person name="Viehrig K."/>
            <person name="Ye F."/>
            <person name="Su P."/>
            <person name="Kiefer A.F."/>
            <person name="Nichols A."/>
            <person name="Cepeda A.J."/>
            <person name="Yan W."/>
            <person name="Fan B."/>
            <person name="Jiang Y."/>
            <person name="Adhikari A."/>
            <person name="Zheng C.-J."/>
            <person name="Schuster L."/>
            <person name="Cowan T.M."/>
            <person name="Smanski M.J."/>
            <person name="Chevrette M.G."/>
            <person name="De Carvalho L.P.S."/>
            <person name="Shen B."/>
        </authorList>
    </citation>
    <scope>NUCLEOTIDE SEQUENCE [LARGE SCALE GENOMIC DNA]</scope>
    <source>
        <strain evidence="2 3">NPDC000634</strain>
    </source>
</reference>
<feature type="region of interest" description="Disordered" evidence="1">
    <location>
        <begin position="1"/>
        <end position="29"/>
    </location>
</feature>
<protein>
    <recommendedName>
        <fullName evidence="4">Transposase</fullName>
    </recommendedName>
</protein>
<evidence type="ECO:0000256" key="1">
    <source>
        <dbReference type="SAM" id="MobiDB-lite"/>
    </source>
</evidence>
<comment type="caution">
    <text evidence="2">The sequence shown here is derived from an EMBL/GenBank/DDBJ whole genome shotgun (WGS) entry which is preliminary data.</text>
</comment>
<evidence type="ECO:0000313" key="3">
    <source>
        <dbReference type="Proteomes" id="UP001458415"/>
    </source>
</evidence>
<sequence>MPAELRESAPVSDVAPPARRYRGKNKGKRWTRGEGTELAVIRLPLDVHVPATRHRTEGLYSAMWSVKRALQRDARDAVDAYWAGDVRRATDAQAWRLELGLSREGMERRAYRHMENSKHLAHHVTKALVMHQADEVFETSVSRHLFPDASGRRFGRPKTGRWWDYTRIPGRARSHTTARKWETFRLHGTLAGHLDAYRHRSLAPKVATPEQVAALPPDVRVLEQPRQLPAPVRPSGRIATGEVTTKGTPKTRAATWWDHTGPLAIVFTGGADSSRGDLVLPVRLPSGSGRWPYLLHFLNNPDTWHKIDLVRRRDASAPGGWAYEAHPMVITGSYASPATQARRRAAAMLERVGGIDGNVSNLNGCKKPCRVNRSAVPAPPGAAPTR</sequence>
<evidence type="ECO:0000313" key="2">
    <source>
        <dbReference type="EMBL" id="MER6979047.1"/>
    </source>
</evidence>
<organism evidence="2 3">
    <name type="scientific">Streptomyces carpinensis</name>
    <dbReference type="NCBI Taxonomy" id="66369"/>
    <lineage>
        <taxon>Bacteria</taxon>
        <taxon>Bacillati</taxon>
        <taxon>Actinomycetota</taxon>
        <taxon>Actinomycetes</taxon>
        <taxon>Kitasatosporales</taxon>
        <taxon>Streptomycetaceae</taxon>
        <taxon>Streptomyces</taxon>
    </lineage>
</organism>
<proteinExistence type="predicted"/>
<feature type="region of interest" description="Disordered" evidence="1">
    <location>
        <begin position="229"/>
        <end position="249"/>
    </location>
</feature>
<keyword evidence="3" id="KW-1185">Reference proteome</keyword>
<name>A0ABV1W4D1_9ACTN</name>
<evidence type="ECO:0008006" key="4">
    <source>
        <dbReference type="Google" id="ProtNLM"/>
    </source>
</evidence>
<accession>A0ABV1W4D1</accession>